<reference evidence="1" key="1">
    <citation type="submission" date="2011-10" db="EMBL/GenBank/DDBJ databases">
        <title>The Genome Sequence of Fusarium oxysporum HDV247.</title>
        <authorList>
            <consortium name="The Broad Institute Genome Sequencing Platform"/>
            <person name="Ma L.-J."/>
            <person name="Gale L.R."/>
            <person name="Schwartz D.C."/>
            <person name="Zhou S."/>
            <person name="Corby-Kistler H."/>
            <person name="Young S.K."/>
            <person name="Zeng Q."/>
            <person name="Gargeya S."/>
            <person name="Fitzgerald M."/>
            <person name="Haas B."/>
            <person name="Abouelleil A."/>
            <person name="Alvarado L."/>
            <person name="Arachchi H.M."/>
            <person name="Berlin A."/>
            <person name="Brown A."/>
            <person name="Chapman S.B."/>
            <person name="Chen Z."/>
            <person name="Dunbar C."/>
            <person name="Freedman E."/>
            <person name="Gearin G."/>
            <person name="Goldberg J."/>
            <person name="Griggs A."/>
            <person name="Gujja S."/>
            <person name="Heiman D."/>
            <person name="Howarth C."/>
            <person name="Larson L."/>
            <person name="Lui A."/>
            <person name="MacDonald P.J.P."/>
            <person name="Montmayeur A."/>
            <person name="Murphy C."/>
            <person name="Neiman D."/>
            <person name="Pearson M."/>
            <person name="Priest M."/>
            <person name="Roberts A."/>
            <person name="Saif S."/>
            <person name="Shea T."/>
            <person name="Shenoy N."/>
            <person name="Sisk P."/>
            <person name="Stolte C."/>
            <person name="Sykes S."/>
            <person name="Wortman J."/>
            <person name="Nusbaum C."/>
            <person name="Birren B."/>
        </authorList>
    </citation>
    <scope>NUCLEOTIDE SEQUENCE [LARGE SCALE GENOMIC DNA]</scope>
    <source>
        <strain evidence="1">HDV247</strain>
    </source>
</reference>
<dbReference type="Proteomes" id="UP000030751">
    <property type="component" value="Unassembled WGS sequence"/>
</dbReference>
<reference evidence="1" key="2">
    <citation type="submission" date="2012-05" db="EMBL/GenBank/DDBJ databases">
        <title>Annotation of the Genome Sequence of Fusarium oxysporum HDV247.</title>
        <authorList>
            <consortium name="The Broad Institute Genomics Platform"/>
            <person name="Ma L.-J."/>
            <person name="Corby-Kistler H."/>
            <person name="Broz K."/>
            <person name="Gale L.R."/>
            <person name="Jonkers W."/>
            <person name="O'Donnell K."/>
            <person name="Ploetz R."/>
            <person name="Steinberg C."/>
            <person name="Schwartz D.C."/>
            <person name="VanEtten H."/>
            <person name="Zhou S."/>
            <person name="Young S.K."/>
            <person name="Zeng Q."/>
            <person name="Gargeya S."/>
            <person name="Fitzgerald M."/>
            <person name="Abouelleil A."/>
            <person name="Alvarado L."/>
            <person name="Chapman S.B."/>
            <person name="Gainer-Dewar J."/>
            <person name="Goldberg J."/>
            <person name="Griggs A."/>
            <person name="Gujja S."/>
            <person name="Hansen M."/>
            <person name="Howarth C."/>
            <person name="Imamovic A."/>
            <person name="Ireland A."/>
            <person name="Larimer J."/>
            <person name="McCowan C."/>
            <person name="Murphy C."/>
            <person name="Pearson M."/>
            <person name="Poon T.W."/>
            <person name="Priest M."/>
            <person name="Roberts A."/>
            <person name="Saif S."/>
            <person name="Shea T."/>
            <person name="Sykes S."/>
            <person name="Wortman J."/>
            <person name="Nusbaum C."/>
            <person name="Birren B."/>
        </authorList>
    </citation>
    <scope>NUCLEOTIDE SEQUENCE</scope>
    <source>
        <strain evidence="1">HDV247</strain>
    </source>
</reference>
<gene>
    <name evidence="1" type="ORF">FOVG_17112</name>
</gene>
<protein>
    <submittedName>
        <fullName evidence="1">Uncharacterized protein</fullName>
    </submittedName>
</protein>
<sequence>MAQQHSCNPKWFIGRWTLRARSCWTSGRHYSDKAPVETIRKALFLSL</sequence>
<organism evidence="1">
    <name type="scientific">Fusarium oxysporum f. sp. pisi HDV247</name>
    <dbReference type="NCBI Taxonomy" id="1080344"/>
    <lineage>
        <taxon>Eukaryota</taxon>
        <taxon>Fungi</taxon>
        <taxon>Dikarya</taxon>
        <taxon>Ascomycota</taxon>
        <taxon>Pezizomycotina</taxon>
        <taxon>Sordariomycetes</taxon>
        <taxon>Hypocreomycetidae</taxon>
        <taxon>Hypocreales</taxon>
        <taxon>Nectriaceae</taxon>
        <taxon>Fusarium</taxon>
        <taxon>Fusarium oxysporum species complex</taxon>
    </lineage>
</organism>
<proteinExistence type="predicted"/>
<name>W9NFU8_FUSOX</name>
<dbReference type="HOGENOM" id="CLU_3175419_0_0_1"/>
<dbReference type="AlphaFoldDB" id="W9NFU8"/>
<accession>W9NFU8</accession>
<evidence type="ECO:0000313" key="1">
    <source>
        <dbReference type="EMBL" id="EXA31569.1"/>
    </source>
</evidence>
<dbReference type="EMBL" id="JH651011">
    <property type="protein sequence ID" value="EXA31569.1"/>
    <property type="molecule type" value="Genomic_DNA"/>
</dbReference>